<dbReference type="PANTHER" id="PTHR11142:SF4">
    <property type="entry name" value="PSEUDOURIDYLATE SYNTHASE 1 HOMOLOG"/>
    <property type="match status" value="1"/>
</dbReference>
<evidence type="ECO:0000256" key="3">
    <source>
        <dbReference type="ARBA" id="ARBA00009375"/>
    </source>
</evidence>
<feature type="compositionally biased region" description="Basic and acidic residues" evidence="11">
    <location>
        <begin position="31"/>
        <end position="46"/>
    </location>
</feature>
<evidence type="ECO:0000256" key="8">
    <source>
        <dbReference type="ARBA" id="ARBA00036943"/>
    </source>
</evidence>
<sequence length="513" mass="57501">MSSVETPAAGDPAGATQNKRQPETNEGGGEEETRKGWKRLKTEKSKRGFGKKGKGKWVKDFGDDGKDKRDEPPHIGSFANPAMREKFGITLDKATPSGDGNETEPVPTSKKKVVLFLGFLGTRYGGFQANPDQRTLQAEIELALYKCGMISDTNFGTPHKYSWSNSARTDKGVHACAQVCSLKVELPVSDWEHKPESPTGDPLGGPMARLQALLPEDIRVLDMVRSTRNFCAKTQRDRVRYQYMVPSFLLHPDWRGLMEDHGIDTAEKRRNADNVRAPLTTTEAEALYAVLKDYRSTEENRGLLSAALQKCEGTRSFHNFTKGLKPGQAQAKRFIETFRAQDPVVVDGIEWIPTQVLGQSFLLHQIRKMICVAIDVARGAAPLSFMDRALDPTETVALHVAPAQGLFLEMSYFGGYNRRKNTQTNHDLPDIDWTRDGPARDRWLAFRNVVRDHICQEDKNQLNFVQFLFLHECVYGCREAYGLGGKKDEENVHKEEGAAQEKDEGTPEVETKE</sequence>
<feature type="region of interest" description="Disordered" evidence="11">
    <location>
        <begin position="484"/>
        <end position="513"/>
    </location>
</feature>
<feature type="region of interest" description="Disordered" evidence="11">
    <location>
        <begin position="1"/>
        <end position="85"/>
    </location>
</feature>
<feature type="compositionally biased region" description="Basic and acidic residues" evidence="11">
    <location>
        <begin position="485"/>
        <end position="513"/>
    </location>
</feature>
<evidence type="ECO:0000313" key="14">
    <source>
        <dbReference type="Proteomes" id="UP000291116"/>
    </source>
</evidence>
<comment type="similarity">
    <text evidence="3">Belongs to the tRNA pseudouridine synthase TruA family.</text>
</comment>
<evidence type="ECO:0000256" key="10">
    <source>
        <dbReference type="PIRSR" id="PIRSR641708-2"/>
    </source>
</evidence>
<dbReference type="FunFam" id="3.30.70.580:FF:000002">
    <property type="entry name" value="tRNA pseudouridine synthase"/>
    <property type="match status" value="1"/>
</dbReference>
<feature type="domain" description="Pseudouridine synthase I TruA alpha/beta" evidence="12">
    <location>
        <begin position="307"/>
        <end position="410"/>
    </location>
</feature>
<keyword evidence="14" id="KW-1185">Reference proteome</keyword>
<comment type="catalytic activity">
    <reaction evidence="8">
        <text>a uridine in tRNA = a pseudouridine in tRNA</text>
        <dbReference type="Rhea" id="RHEA:54572"/>
        <dbReference type="Rhea" id="RHEA-COMP:13339"/>
        <dbReference type="Rhea" id="RHEA-COMP:13934"/>
        <dbReference type="ChEBI" id="CHEBI:65314"/>
        <dbReference type="ChEBI" id="CHEBI:65315"/>
    </reaction>
</comment>
<dbReference type="PANTHER" id="PTHR11142">
    <property type="entry name" value="PSEUDOURIDYLATE SYNTHASE"/>
    <property type="match status" value="1"/>
</dbReference>
<dbReference type="InterPro" id="IPR020094">
    <property type="entry name" value="TruA/RsuA/RluB/E/F_N"/>
</dbReference>
<dbReference type="AlphaFoldDB" id="A0A448YUA0"/>
<comment type="subcellular location">
    <subcellularLocation>
        <location evidence="2">Nucleus</location>
    </subcellularLocation>
</comment>
<keyword evidence="7" id="KW-0539">Nucleus</keyword>
<protein>
    <recommendedName>
        <fullName evidence="12">Pseudouridine synthase I TruA alpha/beta domain-containing protein</fullName>
    </recommendedName>
</protein>
<dbReference type="GO" id="GO:1990481">
    <property type="term" value="P:mRNA pseudouridine synthesis"/>
    <property type="evidence" value="ECO:0007669"/>
    <property type="project" value="TreeGrafter"/>
</dbReference>
<keyword evidence="5" id="KW-0819">tRNA processing</keyword>
<dbReference type="Proteomes" id="UP000291116">
    <property type="component" value="Unassembled WGS sequence"/>
</dbReference>
<organism evidence="13 14">
    <name type="scientific">Pseudo-nitzschia multistriata</name>
    <dbReference type="NCBI Taxonomy" id="183589"/>
    <lineage>
        <taxon>Eukaryota</taxon>
        <taxon>Sar</taxon>
        <taxon>Stramenopiles</taxon>
        <taxon>Ochrophyta</taxon>
        <taxon>Bacillariophyta</taxon>
        <taxon>Bacillariophyceae</taxon>
        <taxon>Bacillariophycidae</taxon>
        <taxon>Bacillariales</taxon>
        <taxon>Bacillariaceae</taxon>
        <taxon>Pseudo-nitzschia</taxon>
    </lineage>
</organism>
<dbReference type="Gene3D" id="3.30.70.580">
    <property type="entry name" value="Pseudouridine synthase I, catalytic domain, N-terminal subdomain"/>
    <property type="match status" value="1"/>
</dbReference>
<keyword evidence="6" id="KW-0413">Isomerase</keyword>
<reference evidence="13 14" key="1">
    <citation type="submission" date="2019-01" db="EMBL/GenBank/DDBJ databases">
        <authorList>
            <person name="Ferrante I. M."/>
        </authorList>
    </citation>
    <scope>NUCLEOTIDE SEQUENCE [LARGE SCALE GENOMIC DNA]</scope>
    <source>
        <strain evidence="13 14">B856</strain>
    </source>
</reference>
<dbReference type="InterPro" id="IPR041708">
    <property type="entry name" value="PUS1/PUS2-like"/>
</dbReference>
<feature type="compositionally biased region" description="Basic residues" evidence="11">
    <location>
        <begin position="47"/>
        <end position="56"/>
    </location>
</feature>
<dbReference type="CDD" id="cd02568">
    <property type="entry name" value="PseudoU_synth_PUS1_PUS2"/>
    <property type="match status" value="1"/>
</dbReference>
<dbReference type="InterPro" id="IPR020097">
    <property type="entry name" value="PsdUridine_synth_TruA_a/b_dom"/>
</dbReference>
<evidence type="ECO:0000256" key="9">
    <source>
        <dbReference type="PIRSR" id="PIRSR641708-1"/>
    </source>
</evidence>
<evidence type="ECO:0000256" key="5">
    <source>
        <dbReference type="ARBA" id="ARBA00022694"/>
    </source>
</evidence>
<proteinExistence type="inferred from homology"/>
<comment type="catalytic activity">
    <reaction evidence="1">
        <text>a uridine in mRNA = a pseudouridine in mRNA</text>
        <dbReference type="Rhea" id="RHEA:56644"/>
        <dbReference type="Rhea" id="RHEA-COMP:14658"/>
        <dbReference type="Rhea" id="RHEA-COMP:14659"/>
        <dbReference type="ChEBI" id="CHEBI:65314"/>
        <dbReference type="ChEBI" id="CHEBI:65315"/>
    </reaction>
</comment>
<dbReference type="InterPro" id="IPR020103">
    <property type="entry name" value="PsdUridine_synth_cat_dom_sf"/>
</dbReference>
<dbReference type="OrthoDB" id="10256309at2759"/>
<feature type="binding site" evidence="10">
    <location>
        <position position="241"/>
    </location>
    <ligand>
        <name>substrate</name>
    </ligand>
</feature>
<dbReference type="GO" id="GO:0031119">
    <property type="term" value="P:tRNA pseudouridine synthesis"/>
    <property type="evidence" value="ECO:0007669"/>
    <property type="project" value="InterPro"/>
</dbReference>
<name>A0A448YUA0_9STRA</name>
<evidence type="ECO:0000256" key="11">
    <source>
        <dbReference type="SAM" id="MobiDB-lite"/>
    </source>
</evidence>
<dbReference type="SUPFAM" id="SSF55120">
    <property type="entry name" value="Pseudouridine synthase"/>
    <property type="match status" value="1"/>
</dbReference>
<evidence type="ECO:0000256" key="7">
    <source>
        <dbReference type="ARBA" id="ARBA00023242"/>
    </source>
</evidence>
<evidence type="ECO:0000256" key="6">
    <source>
        <dbReference type="ARBA" id="ARBA00023235"/>
    </source>
</evidence>
<gene>
    <name evidence="13" type="ORF">PSNMU_V1.4_AUG-EV-PASAV3_0001680</name>
</gene>
<dbReference type="Gene3D" id="3.30.70.660">
    <property type="entry name" value="Pseudouridine synthase I, catalytic domain, C-terminal subdomain"/>
    <property type="match status" value="1"/>
</dbReference>
<dbReference type="GO" id="GO:0003723">
    <property type="term" value="F:RNA binding"/>
    <property type="evidence" value="ECO:0007669"/>
    <property type="project" value="InterPro"/>
</dbReference>
<evidence type="ECO:0000313" key="13">
    <source>
        <dbReference type="EMBL" id="VEU33366.1"/>
    </source>
</evidence>
<dbReference type="GO" id="GO:0009982">
    <property type="term" value="F:pseudouridine synthase activity"/>
    <property type="evidence" value="ECO:0007669"/>
    <property type="project" value="InterPro"/>
</dbReference>
<evidence type="ECO:0000256" key="4">
    <source>
        <dbReference type="ARBA" id="ARBA00022664"/>
    </source>
</evidence>
<feature type="compositionally biased region" description="Basic and acidic residues" evidence="11">
    <location>
        <begin position="57"/>
        <end position="73"/>
    </location>
</feature>
<accession>A0A448YUA0</accession>
<dbReference type="GO" id="GO:0006397">
    <property type="term" value="P:mRNA processing"/>
    <property type="evidence" value="ECO:0007669"/>
    <property type="project" value="UniProtKB-KW"/>
</dbReference>
<evidence type="ECO:0000256" key="2">
    <source>
        <dbReference type="ARBA" id="ARBA00004123"/>
    </source>
</evidence>
<dbReference type="InterPro" id="IPR020095">
    <property type="entry name" value="PsdUridine_synth_TruA_C"/>
</dbReference>
<keyword evidence="4" id="KW-0507">mRNA processing</keyword>
<dbReference type="GO" id="GO:0005634">
    <property type="term" value="C:nucleus"/>
    <property type="evidence" value="ECO:0007669"/>
    <property type="project" value="UniProtKB-SubCell"/>
</dbReference>
<feature type="active site" description="Nucleophile" evidence="9">
    <location>
        <position position="170"/>
    </location>
</feature>
<dbReference type="InterPro" id="IPR001406">
    <property type="entry name" value="PsdUridine_synth_TruA"/>
</dbReference>
<evidence type="ECO:0000259" key="12">
    <source>
        <dbReference type="Pfam" id="PF01416"/>
    </source>
</evidence>
<dbReference type="FunFam" id="3.30.70.660:FF:000002">
    <property type="entry name" value="tRNA pseudouridine synthase"/>
    <property type="match status" value="1"/>
</dbReference>
<evidence type="ECO:0000256" key="1">
    <source>
        <dbReference type="ARBA" id="ARBA00001166"/>
    </source>
</evidence>
<dbReference type="Pfam" id="PF01416">
    <property type="entry name" value="PseudoU_synth_1"/>
    <property type="match status" value="1"/>
</dbReference>
<dbReference type="EMBL" id="CAACVS010000001">
    <property type="protein sequence ID" value="VEU33366.1"/>
    <property type="molecule type" value="Genomic_DNA"/>
</dbReference>